<feature type="active site" description="Charge relay system" evidence="5 6">
    <location>
        <position position="144"/>
    </location>
</feature>
<dbReference type="Gene3D" id="3.40.50.200">
    <property type="entry name" value="Peptidase S8/S53 domain"/>
    <property type="match status" value="1"/>
</dbReference>
<comment type="similarity">
    <text evidence="1 6 7">Belongs to the peptidase S8 family.</text>
</comment>
<dbReference type="PROSITE" id="PS51892">
    <property type="entry name" value="SUBTILASE"/>
    <property type="match status" value="1"/>
</dbReference>
<name>G7UU29_PSEUP</name>
<dbReference type="RefSeq" id="WP_014161636.1">
    <property type="nucleotide sequence ID" value="NC_016147.2"/>
</dbReference>
<keyword evidence="11" id="KW-1185">Reference proteome</keyword>
<dbReference type="PANTHER" id="PTHR43806">
    <property type="entry name" value="PEPTIDASE S8"/>
    <property type="match status" value="1"/>
</dbReference>
<reference evidence="10 11" key="1">
    <citation type="journal article" date="2012" name="J. Bacteriol.">
        <title>Complete Genome Sequence of the BTEX-Degrading Bacterium Pseudoxanthomonas spadix BD-a59.</title>
        <authorList>
            <person name="Lee S.H."/>
            <person name="Jin H.M."/>
            <person name="Lee H.J."/>
            <person name="Kim J.M."/>
            <person name="Jeon C.O."/>
        </authorList>
    </citation>
    <scope>NUCLEOTIDE SEQUENCE [LARGE SCALE GENOMIC DNA]</scope>
    <source>
        <strain evidence="10 11">BD-a59</strain>
    </source>
</reference>
<evidence type="ECO:0000256" key="8">
    <source>
        <dbReference type="SAM" id="SignalP"/>
    </source>
</evidence>
<dbReference type="KEGG" id="psd:DSC_14095"/>
<evidence type="ECO:0000313" key="10">
    <source>
        <dbReference type="EMBL" id="AER57463.1"/>
    </source>
</evidence>
<gene>
    <name evidence="10" type="ordered locus">DSC_14095</name>
</gene>
<feature type="chain" id="PRO_5003504407" evidence="8">
    <location>
        <begin position="23"/>
        <end position="459"/>
    </location>
</feature>
<feature type="domain" description="Peptidase S8/S53" evidence="9">
    <location>
        <begin position="135"/>
        <end position="449"/>
    </location>
</feature>
<feature type="active site" description="Charge relay system" evidence="5 6">
    <location>
        <position position="400"/>
    </location>
</feature>
<dbReference type="HOGENOM" id="CLU_011263_15_6_6"/>
<dbReference type="SUPFAM" id="SSF52743">
    <property type="entry name" value="Subtilisin-like"/>
    <property type="match status" value="1"/>
</dbReference>
<dbReference type="InterPro" id="IPR023827">
    <property type="entry name" value="Peptidase_S8_Asp-AS"/>
</dbReference>
<dbReference type="Pfam" id="PF00082">
    <property type="entry name" value="Peptidase_S8"/>
    <property type="match status" value="1"/>
</dbReference>
<feature type="signal peptide" evidence="8">
    <location>
        <begin position="1"/>
        <end position="22"/>
    </location>
</feature>
<dbReference type="EMBL" id="CP003093">
    <property type="protein sequence ID" value="AER57463.1"/>
    <property type="molecule type" value="Genomic_DNA"/>
</dbReference>
<dbReference type="InterPro" id="IPR036852">
    <property type="entry name" value="Peptidase_S8/S53_dom_sf"/>
</dbReference>
<dbReference type="Proteomes" id="UP000005870">
    <property type="component" value="Chromosome"/>
</dbReference>
<protein>
    <submittedName>
        <fullName evidence="10">Peptidase S8 and S53 subtilisin kexin sedolisin</fullName>
    </submittedName>
</protein>
<evidence type="ECO:0000256" key="2">
    <source>
        <dbReference type="ARBA" id="ARBA00022670"/>
    </source>
</evidence>
<evidence type="ECO:0000256" key="1">
    <source>
        <dbReference type="ARBA" id="ARBA00011073"/>
    </source>
</evidence>
<sequence>MQKISLAIAVAMSLATAATAHATSYVVTAKSKTFDSKFEHRLQAAGATITARLPQIGVAIVEADADFGSRASRLSGVRSAVPDVVIQFDLEGGREELDADYANPPYSGDDDAFFDLQWGHAAIDAAGAWNAGYRGAGATVAVLDSGIYCQHLDITPNLLAPLSASFVPGEAYCNTSGSSHGTHTSGTVLAADNGIGTIGVAPEAKLIAVKVLSAASGSGSFGGIIQGIVYAADAGADVINMSLGVGGGLPVGGKEVAELINATARATRYAYAKDVTVVASAGNDGRDLDHDSGKVCDTDGVCTTDNLRAFPAQLPGVLAVSALGPVGWLKDPANPDFDILASYSNYGQSAIDFAAPGGNFDYPGEENCTLKGITRPCWVFDMVISSTSGIASYGWSAGTSMAAPHVSGVAALIIGKHGGSLAPSEVERILRASADDLGKPGNDDAYGAGRVNAARAVQY</sequence>
<keyword evidence="4 6" id="KW-0720">Serine protease</keyword>
<proteinExistence type="inferred from homology"/>
<dbReference type="InterPro" id="IPR015500">
    <property type="entry name" value="Peptidase_S8_subtilisin-rel"/>
</dbReference>
<dbReference type="PROSITE" id="PS00138">
    <property type="entry name" value="SUBTILASE_SER"/>
    <property type="match status" value="1"/>
</dbReference>
<evidence type="ECO:0000259" key="9">
    <source>
        <dbReference type="Pfam" id="PF00082"/>
    </source>
</evidence>
<evidence type="ECO:0000256" key="3">
    <source>
        <dbReference type="ARBA" id="ARBA00022801"/>
    </source>
</evidence>
<feature type="active site" description="Charge relay system" evidence="5 6">
    <location>
        <position position="180"/>
    </location>
</feature>
<evidence type="ECO:0000256" key="6">
    <source>
        <dbReference type="PROSITE-ProRule" id="PRU01240"/>
    </source>
</evidence>
<evidence type="ECO:0000256" key="4">
    <source>
        <dbReference type="ARBA" id="ARBA00022825"/>
    </source>
</evidence>
<dbReference type="InterPro" id="IPR050131">
    <property type="entry name" value="Peptidase_S8_subtilisin-like"/>
</dbReference>
<dbReference type="GO" id="GO:0006508">
    <property type="term" value="P:proteolysis"/>
    <property type="evidence" value="ECO:0007669"/>
    <property type="project" value="UniProtKB-KW"/>
</dbReference>
<dbReference type="STRING" id="1045855.DSC_14095"/>
<evidence type="ECO:0000256" key="7">
    <source>
        <dbReference type="RuleBase" id="RU003355"/>
    </source>
</evidence>
<keyword evidence="2 6" id="KW-0645">Protease</keyword>
<dbReference type="AlphaFoldDB" id="G7UU29"/>
<keyword evidence="3 6" id="KW-0378">Hydrolase</keyword>
<dbReference type="InterPro" id="IPR023828">
    <property type="entry name" value="Peptidase_S8_Ser-AS"/>
</dbReference>
<dbReference type="InterPro" id="IPR000209">
    <property type="entry name" value="Peptidase_S8/S53_dom"/>
</dbReference>
<dbReference type="OrthoDB" id="1114329at2"/>
<evidence type="ECO:0000313" key="11">
    <source>
        <dbReference type="Proteomes" id="UP000005870"/>
    </source>
</evidence>
<dbReference type="PROSITE" id="PS00136">
    <property type="entry name" value="SUBTILASE_ASP"/>
    <property type="match status" value="1"/>
</dbReference>
<dbReference type="PRINTS" id="PR00723">
    <property type="entry name" value="SUBTILISIN"/>
</dbReference>
<organism evidence="10 11">
    <name type="scientific">Pseudoxanthomonas spadix (strain BD-a59)</name>
    <dbReference type="NCBI Taxonomy" id="1045855"/>
    <lineage>
        <taxon>Bacteria</taxon>
        <taxon>Pseudomonadati</taxon>
        <taxon>Pseudomonadota</taxon>
        <taxon>Gammaproteobacteria</taxon>
        <taxon>Lysobacterales</taxon>
        <taxon>Lysobacteraceae</taxon>
        <taxon>Pseudoxanthomonas</taxon>
    </lineage>
</organism>
<evidence type="ECO:0000256" key="5">
    <source>
        <dbReference type="PIRSR" id="PIRSR615500-1"/>
    </source>
</evidence>
<accession>G7UU29</accession>
<dbReference type="PANTHER" id="PTHR43806:SF11">
    <property type="entry name" value="CEREVISIN-RELATED"/>
    <property type="match status" value="1"/>
</dbReference>
<keyword evidence="8" id="KW-0732">Signal</keyword>
<dbReference type="GO" id="GO:0004252">
    <property type="term" value="F:serine-type endopeptidase activity"/>
    <property type="evidence" value="ECO:0007669"/>
    <property type="project" value="UniProtKB-UniRule"/>
</dbReference>
<dbReference type="eggNOG" id="COG1404">
    <property type="taxonomic scope" value="Bacteria"/>
</dbReference>